<dbReference type="EnsemblPlants" id="MELO3C033546.2.1">
    <property type="protein sequence ID" value="MELO3C033546.2.1"/>
    <property type="gene ID" value="MELO3C033546.2"/>
</dbReference>
<proteinExistence type="predicted"/>
<reference evidence="1" key="1">
    <citation type="submission" date="2023-03" db="UniProtKB">
        <authorList>
            <consortium name="EnsemblPlants"/>
        </authorList>
    </citation>
    <scope>IDENTIFICATION</scope>
</reference>
<sequence>MALSNAPPGLPLFPMTNRTTIPFSFSNFFKDSPAPIINCSIPRRFLRFRFYGPRGIHVSRIESRRFLLLKAVLIPITTNAFSGGSGLGFLPFVRDNAISISQFPNVFSRDLPNQSFKKRIQQQNATKISVIMGGCFKIELKLK</sequence>
<dbReference type="AlphaFoldDB" id="A0A9I9EGS9"/>
<evidence type="ECO:0000313" key="1">
    <source>
        <dbReference type="EnsemblPlants" id="MELO3C033546.2.1"/>
    </source>
</evidence>
<accession>A0A9I9EGS9</accession>
<protein>
    <submittedName>
        <fullName evidence="1">Uncharacterized protein</fullName>
    </submittedName>
</protein>
<organism evidence="1">
    <name type="scientific">Cucumis melo</name>
    <name type="common">Muskmelon</name>
    <dbReference type="NCBI Taxonomy" id="3656"/>
    <lineage>
        <taxon>Eukaryota</taxon>
        <taxon>Viridiplantae</taxon>
        <taxon>Streptophyta</taxon>
        <taxon>Embryophyta</taxon>
        <taxon>Tracheophyta</taxon>
        <taxon>Spermatophyta</taxon>
        <taxon>Magnoliopsida</taxon>
        <taxon>eudicotyledons</taxon>
        <taxon>Gunneridae</taxon>
        <taxon>Pentapetalae</taxon>
        <taxon>rosids</taxon>
        <taxon>fabids</taxon>
        <taxon>Cucurbitales</taxon>
        <taxon>Cucurbitaceae</taxon>
        <taxon>Benincaseae</taxon>
        <taxon>Cucumis</taxon>
    </lineage>
</organism>
<dbReference type="Gramene" id="MELO3C033546.2.1">
    <property type="protein sequence ID" value="MELO3C033546.2.1"/>
    <property type="gene ID" value="MELO3C033546.2"/>
</dbReference>
<name>A0A9I9EGS9_CUCME</name>